<protein>
    <submittedName>
        <fullName evidence="2">Uncharacterized protein</fullName>
    </submittedName>
</protein>
<dbReference type="OrthoDB" id="5769605at2"/>
<sequence>MQTTLKTTLIAAALLSSSLAFSATMSKADHSAAKDRISVDYKAAKKACDTNSGNAKDICVEQAKGVEKVALADLQFQFSGKSADATKLAIAKSDAAYAVAKEMCDDKAGNDKDVCVKEAKAAHTKGVTDAKMSKEIHAAVVDANETKRNADYKVAAEKCDALAGDAKTGCVNTAKAKFGQK</sequence>
<dbReference type="EMBL" id="SNXS01000004">
    <property type="protein sequence ID" value="TDP64260.1"/>
    <property type="molecule type" value="Genomic_DNA"/>
</dbReference>
<proteinExistence type="predicted"/>
<organism evidence="2 3">
    <name type="scientific">Roseateles toxinivorans</name>
    <dbReference type="NCBI Taxonomy" id="270368"/>
    <lineage>
        <taxon>Bacteria</taxon>
        <taxon>Pseudomonadati</taxon>
        <taxon>Pseudomonadota</taxon>
        <taxon>Betaproteobacteria</taxon>
        <taxon>Burkholderiales</taxon>
        <taxon>Sphaerotilaceae</taxon>
        <taxon>Roseateles</taxon>
    </lineage>
</organism>
<evidence type="ECO:0000313" key="3">
    <source>
        <dbReference type="Proteomes" id="UP000295361"/>
    </source>
</evidence>
<gene>
    <name evidence="2" type="ORF">DES47_104549</name>
</gene>
<dbReference type="InParanoid" id="A0A4R6QL06"/>
<evidence type="ECO:0000256" key="1">
    <source>
        <dbReference type="SAM" id="SignalP"/>
    </source>
</evidence>
<feature type="chain" id="PRO_5020702333" evidence="1">
    <location>
        <begin position="23"/>
        <end position="181"/>
    </location>
</feature>
<keyword evidence="3" id="KW-1185">Reference proteome</keyword>
<dbReference type="RefSeq" id="WP_133702078.1">
    <property type="nucleotide sequence ID" value="NZ_SNXS01000004.1"/>
</dbReference>
<accession>A0A4R6QL06</accession>
<name>A0A4R6QL06_9BURK</name>
<reference evidence="2 3" key="1">
    <citation type="submission" date="2019-03" db="EMBL/GenBank/DDBJ databases">
        <title>Genomic Encyclopedia of Type Strains, Phase IV (KMG-IV): sequencing the most valuable type-strain genomes for metagenomic binning, comparative biology and taxonomic classification.</title>
        <authorList>
            <person name="Goeker M."/>
        </authorList>
    </citation>
    <scope>NUCLEOTIDE SEQUENCE [LARGE SCALE GENOMIC DNA]</scope>
    <source>
        <strain evidence="2 3">DSM 16998</strain>
    </source>
</reference>
<evidence type="ECO:0000313" key="2">
    <source>
        <dbReference type="EMBL" id="TDP64260.1"/>
    </source>
</evidence>
<feature type="signal peptide" evidence="1">
    <location>
        <begin position="1"/>
        <end position="22"/>
    </location>
</feature>
<dbReference type="Proteomes" id="UP000295361">
    <property type="component" value="Unassembled WGS sequence"/>
</dbReference>
<comment type="caution">
    <text evidence="2">The sequence shown here is derived from an EMBL/GenBank/DDBJ whole genome shotgun (WGS) entry which is preliminary data.</text>
</comment>
<keyword evidence="1" id="KW-0732">Signal</keyword>
<dbReference type="AlphaFoldDB" id="A0A4R6QL06"/>